<comment type="caution">
    <text evidence="1">The sequence shown here is derived from an EMBL/GenBank/DDBJ whole genome shotgun (WGS) entry which is preliminary data.</text>
</comment>
<dbReference type="EMBL" id="CM056817">
    <property type="protein sequence ID" value="KAJ8619894.1"/>
    <property type="molecule type" value="Genomic_DNA"/>
</dbReference>
<sequence>MEGKKSGGRRSTIEDLTDDLIMEILRHLPLSSFIRCLVVCKRWQYLIACSPLLHTNTINVAASYDGFNENYMCLERGQRGGMQQIFSELDFSVNFPNKRRYHNRILTSCNGLLFSYYSVRRRNHSPLSYISNPWTKECVCIPNPSLTSRFYLCGLAFENNSSSDNNNNKLAMYKIVMAHRAKEEHYKFEIYSSDKKRWQWVSNASELEPHGDCRFDQNGVYCNQVLYWQCHWKRHQHALTFNLETETSSYLGLPIDDDGNLETLFSHKLMECDQQLHYIQTGVVHCRLIIWKMLTSGEWLMMHKVDLKGAVERNLGLFPFHRTGRGFPYFRPIGMSVEQDNKVLLSHFDKLIVSYDLKKCVFELVLPSDFKPLYYFFRYSPTTKFITER</sequence>
<evidence type="ECO:0000313" key="1">
    <source>
        <dbReference type="EMBL" id="KAJ8619894.1"/>
    </source>
</evidence>
<dbReference type="Proteomes" id="UP001234297">
    <property type="component" value="Chromosome 9"/>
</dbReference>
<evidence type="ECO:0000313" key="2">
    <source>
        <dbReference type="Proteomes" id="UP001234297"/>
    </source>
</evidence>
<reference evidence="1 2" key="1">
    <citation type="journal article" date="2022" name="Hortic Res">
        <title>A haplotype resolved chromosomal level avocado genome allows analysis of novel avocado genes.</title>
        <authorList>
            <person name="Nath O."/>
            <person name="Fletcher S.J."/>
            <person name="Hayward A."/>
            <person name="Shaw L.M."/>
            <person name="Masouleh A.K."/>
            <person name="Furtado A."/>
            <person name="Henry R.J."/>
            <person name="Mitter N."/>
        </authorList>
    </citation>
    <scope>NUCLEOTIDE SEQUENCE [LARGE SCALE GENOMIC DNA]</scope>
    <source>
        <strain evidence="2">cv. Hass</strain>
    </source>
</reference>
<gene>
    <name evidence="1" type="ORF">MRB53_028423</name>
</gene>
<name>A0ACC2KFI6_PERAE</name>
<protein>
    <submittedName>
        <fullName evidence="1">Uncharacterized protein</fullName>
    </submittedName>
</protein>
<proteinExistence type="predicted"/>
<accession>A0ACC2KFI6</accession>
<keyword evidence="2" id="KW-1185">Reference proteome</keyword>
<organism evidence="1 2">
    <name type="scientific">Persea americana</name>
    <name type="common">Avocado</name>
    <dbReference type="NCBI Taxonomy" id="3435"/>
    <lineage>
        <taxon>Eukaryota</taxon>
        <taxon>Viridiplantae</taxon>
        <taxon>Streptophyta</taxon>
        <taxon>Embryophyta</taxon>
        <taxon>Tracheophyta</taxon>
        <taxon>Spermatophyta</taxon>
        <taxon>Magnoliopsida</taxon>
        <taxon>Magnoliidae</taxon>
        <taxon>Laurales</taxon>
        <taxon>Lauraceae</taxon>
        <taxon>Persea</taxon>
    </lineage>
</organism>